<evidence type="ECO:0000313" key="3">
    <source>
        <dbReference type="Proteomes" id="UP000480222"/>
    </source>
</evidence>
<dbReference type="PANTHER" id="PTHR42912">
    <property type="entry name" value="METHYLTRANSFERASE"/>
    <property type="match status" value="1"/>
</dbReference>
<dbReference type="InterPro" id="IPR029063">
    <property type="entry name" value="SAM-dependent_MTases_sf"/>
</dbReference>
<accession>A0A811G3V0</accession>
<dbReference type="RefSeq" id="WP_070799393.1">
    <property type="nucleotide sequence ID" value="NZ_CP040520.1"/>
</dbReference>
<dbReference type="SUPFAM" id="SSF53335">
    <property type="entry name" value="S-adenosyl-L-methionine-dependent methyltransferases"/>
    <property type="match status" value="1"/>
</dbReference>
<dbReference type="InterPro" id="IPR013216">
    <property type="entry name" value="Methyltransf_11"/>
</dbReference>
<dbReference type="Proteomes" id="UP000480222">
    <property type="component" value="Unassembled WGS sequence"/>
</dbReference>
<comment type="caution">
    <text evidence="2">The sequence shown here is derived from an EMBL/GenBank/DDBJ whole genome shotgun (WGS) entry which is preliminary data.</text>
</comment>
<reference evidence="2 3" key="1">
    <citation type="submission" date="2020-02" db="EMBL/GenBank/DDBJ databases">
        <authorList>
            <person name="Brisse S."/>
        </authorList>
    </citation>
    <scope>NUCLEOTIDE SEQUENCE [LARGE SCALE GENOMIC DNA]</scope>
    <source>
        <strain evidence="2">CIP107547</strain>
    </source>
</reference>
<name>A0A811G3V0_CORDP</name>
<gene>
    <name evidence="2" type="ORF">CIP107547_01331</name>
</gene>
<dbReference type="CDD" id="cd02440">
    <property type="entry name" value="AdoMet_MTases"/>
    <property type="match status" value="1"/>
</dbReference>
<sequence length="255" mass="29226">MMNISHKNHHNDQEISDANRDWWDSDAQRYHNDHAAYLNGFHWCPEMLPEREAHLLGDISGLNVLEIGCGSAPCSRWLFDNYDAFVTGFDLSMGMLRHSPTDVPLTQADAVNLPYKDSSFDIAFSAFGAFPFIENLGPVLKDIARCLKPHGKLVFSTNHPMRWIFPDDPTEIGLCAELSYFDRSYTERDKNGKITYAEFHRTMGDWIELLNASGFIIDRLIEPEWPTNLTETWGQWSPLRGRIFPGTAIFVTHCR</sequence>
<dbReference type="InterPro" id="IPR050508">
    <property type="entry name" value="Methyltransf_Superfamily"/>
</dbReference>
<evidence type="ECO:0000313" key="2">
    <source>
        <dbReference type="EMBL" id="CAB0602508.1"/>
    </source>
</evidence>
<dbReference type="GO" id="GO:0032259">
    <property type="term" value="P:methylation"/>
    <property type="evidence" value="ECO:0007669"/>
    <property type="project" value="UniProtKB-KW"/>
</dbReference>
<dbReference type="Gene3D" id="3.40.50.150">
    <property type="entry name" value="Vaccinia Virus protein VP39"/>
    <property type="match status" value="1"/>
</dbReference>
<protein>
    <submittedName>
        <fullName evidence="2">Class I SAM-dependent methyltransferase</fullName>
    </submittedName>
</protein>
<dbReference type="AlphaFoldDB" id="A0A811G3V0"/>
<dbReference type="PANTHER" id="PTHR42912:SF93">
    <property type="entry name" value="N6-ADENOSINE-METHYLTRANSFERASE TMT1A"/>
    <property type="match status" value="1"/>
</dbReference>
<evidence type="ECO:0000259" key="1">
    <source>
        <dbReference type="Pfam" id="PF08241"/>
    </source>
</evidence>
<keyword evidence="2" id="KW-0489">Methyltransferase</keyword>
<feature type="domain" description="Methyltransferase type 11" evidence="1">
    <location>
        <begin position="65"/>
        <end position="155"/>
    </location>
</feature>
<dbReference type="GO" id="GO:0008757">
    <property type="term" value="F:S-adenosylmethionine-dependent methyltransferase activity"/>
    <property type="evidence" value="ECO:0007669"/>
    <property type="project" value="InterPro"/>
</dbReference>
<keyword evidence="2" id="KW-0808">Transferase</keyword>
<organism evidence="2 3">
    <name type="scientific">Corynebacterium diphtheriae</name>
    <dbReference type="NCBI Taxonomy" id="1717"/>
    <lineage>
        <taxon>Bacteria</taxon>
        <taxon>Bacillati</taxon>
        <taxon>Actinomycetota</taxon>
        <taxon>Actinomycetes</taxon>
        <taxon>Mycobacteriales</taxon>
        <taxon>Corynebacteriaceae</taxon>
        <taxon>Corynebacterium</taxon>
    </lineage>
</organism>
<dbReference type="Pfam" id="PF08241">
    <property type="entry name" value="Methyltransf_11"/>
    <property type="match status" value="1"/>
</dbReference>
<proteinExistence type="predicted"/>
<dbReference type="EMBL" id="CADDAV010000015">
    <property type="protein sequence ID" value="CAB0602508.1"/>
    <property type="molecule type" value="Genomic_DNA"/>
</dbReference>